<dbReference type="Proteomes" id="UP000198582">
    <property type="component" value="Unassembled WGS sequence"/>
</dbReference>
<dbReference type="InterPro" id="IPR010610">
    <property type="entry name" value="EryCIII-like_C"/>
</dbReference>
<protein>
    <submittedName>
        <fullName evidence="2">UDP:flavonoid glycosyltransferase YjiC, YdhE family</fullName>
    </submittedName>
</protein>
<name>A0A1H8VER0_9PSEU</name>
<keyword evidence="2" id="KW-0808">Transferase</keyword>
<proteinExistence type="predicted"/>
<dbReference type="GO" id="GO:0008194">
    <property type="term" value="F:UDP-glycosyltransferase activity"/>
    <property type="evidence" value="ECO:0007669"/>
    <property type="project" value="InterPro"/>
</dbReference>
<dbReference type="Pfam" id="PF06722">
    <property type="entry name" value="EryCIII-like_C"/>
    <property type="match status" value="1"/>
</dbReference>
<evidence type="ECO:0000259" key="1">
    <source>
        <dbReference type="Pfam" id="PF06722"/>
    </source>
</evidence>
<sequence>MRVLFTGIPVYGHLLPMLPLAVAARAAGDEVAVTTADSMAAAVGDLDFFPAGATSAQLRAEHERRSGEPGRSSLSDVGWLVGLLGGTRVDLSYDAVLAVAKEFRPDLIVADFVDVVAPLVAVAVGVPWAGHNVTTSMPPEFTRAWLDELAARAGALGLVPAPRVACLEPLPPELRVGSGVAAEDEIAVRPQPYRPPGGEPVARGSGGRTRVLLTLGTEADPAVHLNRLLAGLSEVDAEVLVTTDAVPAPAHIRFVGFTPLADLLEEVDAVITAGGAGTVAGTLARGLPMVILPMVYDQSLVAECAAATGAALVVPPEDAAAELGKALRAVLDDPAYRSAAREVAARIAELPSPDAAWKELRRRVTGWAGSGLHRAGGLA</sequence>
<dbReference type="SUPFAM" id="SSF53756">
    <property type="entry name" value="UDP-Glycosyltransferase/glycogen phosphorylase"/>
    <property type="match status" value="1"/>
</dbReference>
<dbReference type="AlphaFoldDB" id="A0A1H8VER0"/>
<dbReference type="GO" id="GO:0017000">
    <property type="term" value="P:antibiotic biosynthetic process"/>
    <property type="evidence" value="ECO:0007669"/>
    <property type="project" value="UniProtKB-ARBA"/>
</dbReference>
<dbReference type="RefSeq" id="WP_091616362.1">
    <property type="nucleotide sequence ID" value="NZ_FOEF01000004.1"/>
</dbReference>
<organism evidence="2 3">
    <name type="scientific">Amycolatopsis saalfeldensis</name>
    <dbReference type="NCBI Taxonomy" id="394193"/>
    <lineage>
        <taxon>Bacteria</taxon>
        <taxon>Bacillati</taxon>
        <taxon>Actinomycetota</taxon>
        <taxon>Actinomycetes</taxon>
        <taxon>Pseudonocardiales</taxon>
        <taxon>Pseudonocardiaceae</taxon>
        <taxon>Amycolatopsis</taxon>
    </lineage>
</organism>
<dbReference type="STRING" id="394193.SAMN04489732_1044"/>
<evidence type="ECO:0000313" key="3">
    <source>
        <dbReference type="Proteomes" id="UP000198582"/>
    </source>
</evidence>
<dbReference type="CDD" id="cd03784">
    <property type="entry name" value="GT1_Gtf-like"/>
    <property type="match status" value="1"/>
</dbReference>
<accession>A0A1H8VER0</accession>
<dbReference type="OrthoDB" id="5488434at2"/>
<dbReference type="InterPro" id="IPR050426">
    <property type="entry name" value="Glycosyltransferase_28"/>
</dbReference>
<dbReference type="PANTHER" id="PTHR48050:SF13">
    <property type="entry name" value="STEROL 3-BETA-GLUCOSYLTRANSFERASE UGT80A2"/>
    <property type="match status" value="1"/>
</dbReference>
<keyword evidence="3" id="KW-1185">Reference proteome</keyword>
<dbReference type="InterPro" id="IPR002213">
    <property type="entry name" value="UDP_glucos_trans"/>
</dbReference>
<dbReference type="GO" id="GO:0016758">
    <property type="term" value="F:hexosyltransferase activity"/>
    <property type="evidence" value="ECO:0007669"/>
    <property type="project" value="UniProtKB-ARBA"/>
</dbReference>
<reference evidence="2 3" key="1">
    <citation type="submission" date="2016-10" db="EMBL/GenBank/DDBJ databases">
        <authorList>
            <person name="de Groot N.N."/>
        </authorList>
    </citation>
    <scope>NUCLEOTIDE SEQUENCE [LARGE SCALE GENOMIC DNA]</scope>
    <source>
        <strain evidence="2 3">DSM 44993</strain>
    </source>
</reference>
<gene>
    <name evidence="2" type="ORF">SAMN04489732_1044</name>
</gene>
<dbReference type="PANTHER" id="PTHR48050">
    <property type="entry name" value="STEROL 3-BETA-GLUCOSYLTRANSFERASE"/>
    <property type="match status" value="1"/>
</dbReference>
<dbReference type="Gene3D" id="3.40.50.2000">
    <property type="entry name" value="Glycogen Phosphorylase B"/>
    <property type="match status" value="2"/>
</dbReference>
<dbReference type="EMBL" id="FOEF01000004">
    <property type="protein sequence ID" value="SEP13946.1"/>
    <property type="molecule type" value="Genomic_DNA"/>
</dbReference>
<feature type="domain" description="Erythromycin biosynthesis protein CIII-like C-terminal" evidence="1">
    <location>
        <begin position="227"/>
        <end position="356"/>
    </location>
</feature>
<evidence type="ECO:0000313" key="2">
    <source>
        <dbReference type="EMBL" id="SEP13946.1"/>
    </source>
</evidence>